<evidence type="ECO:0000313" key="2">
    <source>
        <dbReference type="Proteomes" id="UP001530400"/>
    </source>
</evidence>
<proteinExistence type="predicted"/>
<keyword evidence="2" id="KW-1185">Reference proteome</keyword>
<dbReference type="Proteomes" id="UP001530400">
    <property type="component" value="Unassembled WGS sequence"/>
</dbReference>
<name>A0ABD3PGN1_9STRA</name>
<dbReference type="AlphaFoldDB" id="A0ABD3PGN1"/>
<comment type="caution">
    <text evidence="1">The sequence shown here is derived from an EMBL/GenBank/DDBJ whole genome shotgun (WGS) entry which is preliminary data.</text>
</comment>
<protein>
    <submittedName>
        <fullName evidence="1">Uncharacterized protein</fullName>
    </submittedName>
</protein>
<gene>
    <name evidence="1" type="ORF">ACHAWO_007564</name>
</gene>
<dbReference type="EMBL" id="JALLPJ020000616">
    <property type="protein sequence ID" value="KAL3787295.1"/>
    <property type="molecule type" value="Genomic_DNA"/>
</dbReference>
<sequence>MNAEDAKDVALFYDKYAFKQGCMLCYEVIQDYFGSLEDMERSLTLDLDMVIDLTVICHEANIRLAFEKGILYLAHKMTEFRIPPGHPYGNVMFEVKHLKKIFPLLRHAPLDPYTHDMINYMMSAQSVETLEDIIDRPRVEKEFFSYCQYQHTENLLLMCISRIELTGTGVDADGPYSRDSVNDPFKKFGNPPISWGGQWVKFEIRRSFNGKQNRWAILRVELTQLLLPDDVDKEYKLCWWAPYSGSMLPPLAGWVPVDPMARSNPRIKYCLKSSIGYLAMLGVL</sequence>
<reference evidence="1 2" key="1">
    <citation type="submission" date="2024-10" db="EMBL/GenBank/DDBJ databases">
        <title>Updated reference genomes for cyclostephanoid diatoms.</title>
        <authorList>
            <person name="Roberts W.R."/>
            <person name="Alverson A.J."/>
        </authorList>
    </citation>
    <scope>NUCLEOTIDE SEQUENCE [LARGE SCALE GENOMIC DNA]</scope>
    <source>
        <strain evidence="1 2">AJA010-31</strain>
    </source>
</reference>
<evidence type="ECO:0000313" key="1">
    <source>
        <dbReference type="EMBL" id="KAL3787295.1"/>
    </source>
</evidence>
<accession>A0ABD3PGN1</accession>
<organism evidence="1 2">
    <name type="scientific">Cyclotella atomus</name>
    <dbReference type="NCBI Taxonomy" id="382360"/>
    <lineage>
        <taxon>Eukaryota</taxon>
        <taxon>Sar</taxon>
        <taxon>Stramenopiles</taxon>
        <taxon>Ochrophyta</taxon>
        <taxon>Bacillariophyta</taxon>
        <taxon>Coscinodiscophyceae</taxon>
        <taxon>Thalassiosirophycidae</taxon>
        <taxon>Stephanodiscales</taxon>
        <taxon>Stephanodiscaceae</taxon>
        <taxon>Cyclotella</taxon>
    </lineage>
</organism>